<reference evidence="4 5" key="1">
    <citation type="journal article" date="2016" name="Int. J. Syst. Evol. Microbiol.">
        <title>Nocardioides albidus sp. nov., an actinobacterium isolated from garden soil.</title>
        <authorList>
            <person name="Singh H."/>
            <person name="Du J."/>
            <person name="Trinh H."/>
            <person name="Won K."/>
            <person name="Yang J.E."/>
            <person name="Yin C."/>
            <person name="Kook M."/>
            <person name="Yi T.H."/>
        </authorList>
    </citation>
    <scope>NUCLEOTIDE SEQUENCE [LARGE SCALE GENOMIC DNA]</scope>
    <source>
        <strain evidence="4 5">CCTCC AB 2015297</strain>
    </source>
</reference>
<dbReference type="OrthoDB" id="177518at2"/>
<keyword evidence="2 4" id="KW-0378">Hydrolase</keyword>
<dbReference type="Proteomes" id="UP000313231">
    <property type="component" value="Unassembled WGS sequence"/>
</dbReference>
<dbReference type="PANTHER" id="PTHR11839:SF18">
    <property type="entry name" value="NUDIX HYDROLASE DOMAIN-CONTAINING PROTEIN"/>
    <property type="match status" value="1"/>
</dbReference>
<organism evidence="4 5">
    <name type="scientific">Nocardioides albidus</name>
    <dbReference type="NCBI Taxonomy" id="1517589"/>
    <lineage>
        <taxon>Bacteria</taxon>
        <taxon>Bacillati</taxon>
        <taxon>Actinomycetota</taxon>
        <taxon>Actinomycetes</taxon>
        <taxon>Propionibacteriales</taxon>
        <taxon>Nocardioidaceae</taxon>
        <taxon>Nocardioides</taxon>
    </lineage>
</organism>
<evidence type="ECO:0000259" key="3">
    <source>
        <dbReference type="PROSITE" id="PS51462"/>
    </source>
</evidence>
<dbReference type="GO" id="GO:0019693">
    <property type="term" value="P:ribose phosphate metabolic process"/>
    <property type="evidence" value="ECO:0007669"/>
    <property type="project" value="TreeGrafter"/>
</dbReference>
<dbReference type="PANTHER" id="PTHR11839">
    <property type="entry name" value="UDP/ADP-SUGAR PYROPHOSPHATASE"/>
    <property type="match status" value="1"/>
</dbReference>
<gene>
    <name evidence="4" type="ORF">FHP29_11695</name>
</gene>
<dbReference type="GO" id="GO:0016787">
    <property type="term" value="F:hydrolase activity"/>
    <property type="evidence" value="ECO:0007669"/>
    <property type="project" value="UniProtKB-KW"/>
</dbReference>
<dbReference type="Pfam" id="PF00293">
    <property type="entry name" value="NUDIX"/>
    <property type="match status" value="1"/>
</dbReference>
<dbReference type="AlphaFoldDB" id="A0A5C4VUS9"/>
<keyword evidence="5" id="KW-1185">Reference proteome</keyword>
<dbReference type="RefSeq" id="WP_139623032.1">
    <property type="nucleotide sequence ID" value="NZ_VDMP01000024.1"/>
</dbReference>
<feature type="domain" description="Nudix hydrolase" evidence="3">
    <location>
        <begin position="40"/>
        <end position="169"/>
    </location>
</feature>
<name>A0A5C4VUS9_9ACTN</name>
<comment type="cofactor">
    <cofactor evidence="1">
        <name>Mg(2+)</name>
        <dbReference type="ChEBI" id="CHEBI:18420"/>
    </cofactor>
</comment>
<evidence type="ECO:0000313" key="5">
    <source>
        <dbReference type="Proteomes" id="UP000313231"/>
    </source>
</evidence>
<protein>
    <submittedName>
        <fullName evidence="4">NUDIX hydrolase</fullName>
    </submittedName>
</protein>
<evidence type="ECO:0000256" key="1">
    <source>
        <dbReference type="ARBA" id="ARBA00001946"/>
    </source>
</evidence>
<sequence>MQPWQCRSTRIAYENPWIRVREDEVVRPDGSDGIYGVVEVRQPAVFVVPLTDDDEVVLVEIDRYTTGDRASLELPAGGADGQAPLVAAQRELREETGLAAAQWQEIGRMNALIGVAHAPEVVYLARGLTYVGDDAMLEDGIRAVHRIPLDELLARVARGEITDGESLACILLALVALGRVR</sequence>
<dbReference type="InterPro" id="IPR015797">
    <property type="entry name" value="NUDIX_hydrolase-like_dom_sf"/>
</dbReference>
<dbReference type="PROSITE" id="PS51462">
    <property type="entry name" value="NUDIX"/>
    <property type="match status" value="1"/>
</dbReference>
<proteinExistence type="predicted"/>
<dbReference type="EMBL" id="VDMP01000024">
    <property type="protein sequence ID" value="TNM39541.1"/>
    <property type="molecule type" value="Genomic_DNA"/>
</dbReference>
<dbReference type="InterPro" id="IPR000086">
    <property type="entry name" value="NUDIX_hydrolase_dom"/>
</dbReference>
<dbReference type="Gene3D" id="3.90.79.10">
    <property type="entry name" value="Nucleoside Triphosphate Pyrophosphohydrolase"/>
    <property type="match status" value="1"/>
</dbReference>
<dbReference type="GO" id="GO:0006753">
    <property type="term" value="P:nucleoside phosphate metabolic process"/>
    <property type="evidence" value="ECO:0007669"/>
    <property type="project" value="TreeGrafter"/>
</dbReference>
<comment type="caution">
    <text evidence="4">The sequence shown here is derived from an EMBL/GenBank/DDBJ whole genome shotgun (WGS) entry which is preliminary data.</text>
</comment>
<dbReference type="SUPFAM" id="SSF55811">
    <property type="entry name" value="Nudix"/>
    <property type="match status" value="1"/>
</dbReference>
<dbReference type="CDD" id="cd24161">
    <property type="entry name" value="NUDIX_ADPRase_Ndx2"/>
    <property type="match status" value="1"/>
</dbReference>
<accession>A0A5C4VUS9</accession>
<evidence type="ECO:0000256" key="2">
    <source>
        <dbReference type="ARBA" id="ARBA00022801"/>
    </source>
</evidence>
<evidence type="ECO:0000313" key="4">
    <source>
        <dbReference type="EMBL" id="TNM39541.1"/>
    </source>
</evidence>